<dbReference type="SUPFAM" id="SSF49452">
    <property type="entry name" value="Starch-binding domain-like"/>
    <property type="match status" value="1"/>
</dbReference>
<organism evidence="2 3">
    <name type="scientific">Pandoraea thiooxydans</name>
    <dbReference type="NCBI Taxonomy" id="445709"/>
    <lineage>
        <taxon>Bacteria</taxon>
        <taxon>Pseudomonadati</taxon>
        <taxon>Pseudomonadota</taxon>
        <taxon>Betaproteobacteria</taxon>
        <taxon>Burkholderiales</taxon>
        <taxon>Burkholderiaceae</taxon>
        <taxon>Pandoraea</taxon>
    </lineage>
</organism>
<dbReference type="Gene3D" id="2.60.40.1120">
    <property type="entry name" value="Carboxypeptidase-like, regulatory domain"/>
    <property type="match status" value="1"/>
</dbReference>
<dbReference type="KEGG" id="ptx:ABW99_20380"/>
<dbReference type="Proteomes" id="UP000036700">
    <property type="component" value="Chromosome"/>
</dbReference>
<name>A0A0G3ETB7_9BURK</name>
<evidence type="ECO:0008006" key="4">
    <source>
        <dbReference type="Google" id="ProtNLM"/>
    </source>
</evidence>
<dbReference type="RefSeq" id="WP_047216148.1">
    <property type="nucleotide sequence ID" value="NZ_CP011568.3"/>
</dbReference>
<evidence type="ECO:0000256" key="1">
    <source>
        <dbReference type="SAM" id="SignalP"/>
    </source>
</evidence>
<dbReference type="STRING" id="445709.ABW99_20380"/>
<keyword evidence="1" id="KW-0732">Signal</keyword>
<protein>
    <recommendedName>
        <fullName evidence="4">Carboxypeptidase regulatory-like domain-containing protein</fullName>
    </recommendedName>
</protein>
<keyword evidence="3" id="KW-1185">Reference proteome</keyword>
<dbReference type="EMBL" id="CP011568">
    <property type="protein sequence ID" value="AKJ70215.1"/>
    <property type="molecule type" value="Genomic_DNA"/>
</dbReference>
<dbReference type="PATRIC" id="fig|445709.3.peg.4275"/>
<feature type="chain" id="PRO_5002553585" description="Carboxypeptidase regulatory-like domain-containing protein" evidence="1">
    <location>
        <begin position="26"/>
        <end position="141"/>
    </location>
</feature>
<proteinExistence type="predicted"/>
<feature type="signal peptide" evidence="1">
    <location>
        <begin position="1"/>
        <end position="25"/>
    </location>
</feature>
<reference evidence="3" key="1">
    <citation type="submission" date="2015-06" db="EMBL/GenBank/DDBJ databases">
        <authorList>
            <person name="Lim Y.L."/>
            <person name="Ee R."/>
            <person name="Yong D."/>
            <person name="How K.Y."/>
            <person name="Yin W.F."/>
            <person name="Chan K.G."/>
        </authorList>
    </citation>
    <scope>NUCLEOTIDE SEQUENCE [LARGE SCALE GENOMIC DNA]</scope>
    <source>
        <strain evidence="3">DSM 25325</strain>
    </source>
</reference>
<dbReference type="InterPro" id="IPR013784">
    <property type="entry name" value="Carb-bd-like_fold"/>
</dbReference>
<accession>A0A0G3ETB7</accession>
<dbReference type="GO" id="GO:0030246">
    <property type="term" value="F:carbohydrate binding"/>
    <property type="evidence" value="ECO:0007669"/>
    <property type="project" value="InterPro"/>
</dbReference>
<sequence>MKQGMVRWAACATLVLASGAQIAWAEPAALPQVHHSGAVSYLSGGVGSDESSAIKAVTPDYPLALEFYGKRKSGNVYLADVPVTITSNHGTAVLDATSQGPFMLVKLPPGNYTVTARHDGKKLSRNVSISKAGHARAAFFW</sequence>
<evidence type="ECO:0000313" key="3">
    <source>
        <dbReference type="Proteomes" id="UP000036700"/>
    </source>
</evidence>
<dbReference type="OrthoDB" id="8926484at2"/>
<dbReference type="AlphaFoldDB" id="A0A0G3ETB7"/>
<gene>
    <name evidence="2" type="ORF">ABW99_20380</name>
</gene>
<evidence type="ECO:0000313" key="2">
    <source>
        <dbReference type="EMBL" id="AKJ70215.1"/>
    </source>
</evidence>